<feature type="chain" id="PRO_5008584260" evidence="2">
    <location>
        <begin position="17"/>
        <end position="431"/>
    </location>
</feature>
<evidence type="ECO:0000256" key="1">
    <source>
        <dbReference type="SAM" id="MobiDB-lite"/>
    </source>
</evidence>
<sequence length="431" mass="48912">LLLAILISSAARISYGAPGFQSSVDSGLGEGHTYSFTRPYYGSPYSYNTPSYNYGPQWPYDNSYGHESLFEYTYFPNQYISFYPNLMARSNQSKTKEEILMSSRKFRSPYTVFYETFQETSNADYPHYTVEEYYSEPFYFDDDEKDKYNNSEFFQEHESISSSEYDPNNNSTLNGTSSGNIKEGGGTPKISRDFVITYLGTITPSDFLSVSHSPADDPPLGIPFYPLQIDNVNSNSGKGSAPPILVSPHTIESDTQLQDFYLKPYSAFSKKPANAFQEPPVPYFSPVLMSVISEQPYKVSEFAVPQNQKDEYLLFDFQPIFKSSSVQQNDPYKLSSEQVLGSVKPVVPIVVKPKIHKVINTGAFHKFGVIEKGKKYKNYHNQKYDAGFETHLPKAYIYSKLHTDKGVATEIFEKKGEKTFSTGTDFKLGWF</sequence>
<feature type="compositionally biased region" description="Low complexity" evidence="1">
    <location>
        <begin position="168"/>
        <end position="180"/>
    </location>
</feature>
<feature type="region of interest" description="Disordered" evidence="1">
    <location>
        <begin position="156"/>
        <end position="186"/>
    </location>
</feature>
<evidence type="ECO:0000256" key="2">
    <source>
        <dbReference type="SAM" id="SignalP"/>
    </source>
</evidence>
<reference evidence="3" key="1">
    <citation type="submission" date="2015-11" db="EMBL/GenBank/DDBJ databases">
        <title>De novo transcriptome assembly of four potential Pierce s Disease insect vectors from Arizona vineyards.</title>
        <authorList>
            <person name="Tassone E.E."/>
        </authorList>
    </citation>
    <scope>NUCLEOTIDE SEQUENCE</scope>
</reference>
<protein>
    <submittedName>
        <fullName evidence="3">Uncharacterized protein</fullName>
    </submittedName>
</protein>
<keyword evidence="2" id="KW-0732">Signal</keyword>
<feature type="signal peptide" evidence="2">
    <location>
        <begin position="1"/>
        <end position="16"/>
    </location>
</feature>
<feature type="non-terminal residue" evidence="3">
    <location>
        <position position="1"/>
    </location>
</feature>
<name>A0A1B6HDZ3_9HEMI</name>
<evidence type="ECO:0000313" key="3">
    <source>
        <dbReference type="EMBL" id="JAS72898.1"/>
    </source>
</evidence>
<gene>
    <name evidence="3" type="ORF">g.25101</name>
</gene>
<proteinExistence type="predicted"/>
<organism evidence="3">
    <name type="scientific">Homalodisca liturata</name>
    <dbReference type="NCBI Taxonomy" id="320908"/>
    <lineage>
        <taxon>Eukaryota</taxon>
        <taxon>Metazoa</taxon>
        <taxon>Ecdysozoa</taxon>
        <taxon>Arthropoda</taxon>
        <taxon>Hexapoda</taxon>
        <taxon>Insecta</taxon>
        <taxon>Pterygota</taxon>
        <taxon>Neoptera</taxon>
        <taxon>Paraneoptera</taxon>
        <taxon>Hemiptera</taxon>
        <taxon>Auchenorrhyncha</taxon>
        <taxon>Membracoidea</taxon>
        <taxon>Cicadellidae</taxon>
        <taxon>Cicadellinae</taxon>
        <taxon>Proconiini</taxon>
        <taxon>Homalodisca</taxon>
    </lineage>
</organism>
<dbReference type="EMBL" id="GECU01034808">
    <property type="protein sequence ID" value="JAS72898.1"/>
    <property type="molecule type" value="Transcribed_RNA"/>
</dbReference>
<accession>A0A1B6HDZ3</accession>
<dbReference type="AlphaFoldDB" id="A0A1B6HDZ3"/>